<evidence type="ECO:0000313" key="2">
    <source>
        <dbReference type="EMBL" id="KAI5342267.1"/>
    </source>
</evidence>
<protein>
    <recommendedName>
        <fullName evidence="1">Reverse transcriptase Ty1/copia-type domain-containing protein</fullName>
    </recommendedName>
</protein>
<feature type="domain" description="Reverse transcriptase Ty1/copia-type" evidence="1">
    <location>
        <begin position="8"/>
        <end position="113"/>
    </location>
</feature>
<dbReference type="SUPFAM" id="SSF56672">
    <property type="entry name" value="DNA/RNA polymerases"/>
    <property type="match status" value="1"/>
</dbReference>
<dbReference type="InterPro" id="IPR013103">
    <property type="entry name" value="RVT_2"/>
</dbReference>
<dbReference type="EMBL" id="JAJFAZ020000002">
    <property type="protein sequence ID" value="KAI5342267.1"/>
    <property type="molecule type" value="Genomic_DNA"/>
</dbReference>
<dbReference type="Proteomes" id="UP001054821">
    <property type="component" value="Chromosome 2"/>
</dbReference>
<dbReference type="InterPro" id="IPR043502">
    <property type="entry name" value="DNA/RNA_pol_sf"/>
</dbReference>
<gene>
    <name evidence="2" type="ORF">L3X38_010142</name>
</gene>
<reference evidence="2 3" key="1">
    <citation type="journal article" date="2022" name="G3 (Bethesda)">
        <title>Whole-genome sequence and methylome profiling of the almond [Prunus dulcis (Mill.) D.A. Webb] cultivar 'Nonpareil'.</title>
        <authorList>
            <person name="D'Amico-Willman K.M."/>
            <person name="Ouma W.Z."/>
            <person name="Meulia T."/>
            <person name="Sideli G.M."/>
            <person name="Gradziel T.M."/>
            <person name="Fresnedo-Ramirez J."/>
        </authorList>
    </citation>
    <scope>NUCLEOTIDE SEQUENCE [LARGE SCALE GENOMIC DNA]</scope>
    <source>
        <strain evidence="2">Clone GOH B32 T37-40</strain>
    </source>
</reference>
<dbReference type="Pfam" id="PF07727">
    <property type="entry name" value="RVT_2"/>
    <property type="match status" value="1"/>
</dbReference>
<accession>A0AAD4WH61</accession>
<sequence>MPFSKDHKWSLVPPSPLHTPIGCKWVFQIKRHPDGRIERNKARLVAKGFHQQPGIDYTETFSPVVKPATIRIILSLAISRGWSLRQLDIKNAFLHAFLNEDVYMIQPPGFDIKDLGPLNYFLGLQVTHSNGSLHLSQVKYAHDLLQHWAGCPDSRPSTTGY</sequence>
<organism evidence="2 3">
    <name type="scientific">Prunus dulcis</name>
    <name type="common">Almond</name>
    <name type="synonym">Amygdalus dulcis</name>
    <dbReference type="NCBI Taxonomy" id="3755"/>
    <lineage>
        <taxon>Eukaryota</taxon>
        <taxon>Viridiplantae</taxon>
        <taxon>Streptophyta</taxon>
        <taxon>Embryophyta</taxon>
        <taxon>Tracheophyta</taxon>
        <taxon>Spermatophyta</taxon>
        <taxon>Magnoliopsida</taxon>
        <taxon>eudicotyledons</taxon>
        <taxon>Gunneridae</taxon>
        <taxon>Pentapetalae</taxon>
        <taxon>rosids</taxon>
        <taxon>fabids</taxon>
        <taxon>Rosales</taxon>
        <taxon>Rosaceae</taxon>
        <taxon>Amygdaloideae</taxon>
        <taxon>Amygdaleae</taxon>
        <taxon>Prunus</taxon>
    </lineage>
</organism>
<keyword evidence="3" id="KW-1185">Reference proteome</keyword>
<comment type="caution">
    <text evidence="2">The sequence shown here is derived from an EMBL/GenBank/DDBJ whole genome shotgun (WGS) entry which is preliminary data.</text>
</comment>
<evidence type="ECO:0000313" key="3">
    <source>
        <dbReference type="Proteomes" id="UP001054821"/>
    </source>
</evidence>
<evidence type="ECO:0000259" key="1">
    <source>
        <dbReference type="Pfam" id="PF07727"/>
    </source>
</evidence>
<proteinExistence type="predicted"/>
<dbReference type="AlphaFoldDB" id="A0AAD4WH61"/>
<name>A0AAD4WH61_PRUDU</name>